<dbReference type="EMBL" id="AP028978">
    <property type="protein sequence ID" value="BET98423.1"/>
    <property type="molecule type" value="Genomic_DNA"/>
</dbReference>
<sequence length="105" mass="11472">MCIELRPTVVGSYAYVYLTLKIIVDNLGYVGGSRHGVASIGIQSISALSHIQYGFEVVTLTELIDIDKISTNTNVKMAPHSKPLSVQHQKTLTLNPGFRKDSRGV</sequence>
<evidence type="ECO:0000313" key="2">
    <source>
        <dbReference type="Proteomes" id="UP001529514"/>
    </source>
</evidence>
<name>A0ABN7C7T1_9GAMM</name>
<organism evidence="1 2">
    <name type="scientific">Xenorhabdus taiwanensis</name>
    <dbReference type="NCBI Taxonomy" id="3085177"/>
    <lineage>
        <taxon>Bacteria</taxon>
        <taxon>Pseudomonadati</taxon>
        <taxon>Pseudomonadota</taxon>
        <taxon>Gammaproteobacteria</taxon>
        <taxon>Enterobacterales</taxon>
        <taxon>Morganellaceae</taxon>
        <taxon>Xenorhabdus</taxon>
    </lineage>
</organism>
<reference evidence="1 2" key="1">
    <citation type="submission" date="2023-10" db="EMBL/GenBank/DDBJ databases">
        <title>Xenorhabdus taiwanensis sp. nov., a symbiotic bacterium associated with the entomopathogenic nematode Steinernema taiwanensis.</title>
        <authorList>
            <person name="Tseng C.T."/>
            <person name="Shu H.Y."/>
            <person name="Chen M.H."/>
            <person name="Fang Y.J."/>
            <person name="Wu T.L."/>
            <person name="Lin Y.C."/>
            <person name="Huang C.J."/>
        </authorList>
    </citation>
    <scope>NUCLEOTIDE SEQUENCE [LARGE SCALE GENOMIC DNA]</scope>
    <source>
        <strain evidence="1 2">TCT-1</strain>
    </source>
</reference>
<accession>A0ABN7C7T1</accession>
<dbReference type="Proteomes" id="UP001529514">
    <property type="component" value="Chromosome"/>
</dbReference>
<keyword evidence="2" id="KW-1185">Reference proteome</keyword>
<proteinExistence type="predicted"/>
<protein>
    <submittedName>
        <fullName evidence="1">Uncharacterized protein</fullName>
    </submittedName>
</protein>
<gene>
    <name evidence="1" type="ORF">TCT1_33440</name>
</gene>
<evidence type="ECO:0000313" key="1">
    <source>
        <dbReference type="EMBL" id="BET98423.1"/>
    </source>
</evidence>